<dbReference type="RefSeq" id="WP_138127544.1">
    <property type="nucleotide sequence ID" value="NZ_SWLG01000010.1"/>
</dbReference>
<dbReference type="PANTHER" id="PTHR35568:SF1">
    <property type="entry name" value="TRANSCRIPTIONAL REGULATOR DAUR"/>
    <property type="match status" value="1"/>
</dbReference>
<protein>
    <recommendedName>
        <fullName evidence="5">DNA-binding protein</fullName>
    </recommendedName>
</protein>
<dbReference type="EMBL" id="SWLG01000010">
    <property type="protein sequence ID" value="TLS36509.1"/>
    <property type="molecule type" value="Genomic_DNA"/>
</dbReference>
<feature type="domain" description="YheO-like" evidence="1">
    <location>
        <begin position="12"/>
        <end position="122"/>
    </location>
</feature>
<dbReference type="OrthoDB" id="9796595at2"/>
<sequence length="218" mass="24220">MITEKQTIHPLLKPYISVAEGIAKTFGDFCEVVLHDLTDYSSSIIAIFNGHVTGRKVGSPITNLGLEIIKKGLNGEDNLINYSNTSHLQKPIKSSSMIIRDEAGNIIGCLCINIDTAYLRVANSIIENLISIEPANQKQEEFSPSINDLQEQLINEAIDKIGKPISLMDKVEREKFISYLDDKGLFLIKGAVQTVADLLKISKYTMYNYLDKAAKEVD</sequence>
<dbReference type="InterPro" id="IPR013559">
    <property type="entry name" value="YheO"/>
</dbReference>
<dbReference type="InterPro" id="IPR039446">
    <property type="entry name" value="DauR-like"/>
</dbReference>
<name>A0A5R9F1H5_9BACL</name>
<dbReference type="InterPro" id="IPR039445">
    <property type="entry name" value="DauR-like_HTH"/>
</dbReference>
<dbReference type="PANTHER" id="PTHR35568">
    <property type="entry name" value="TRANSCRIPTIONAL REGULATOR DAUR"/>
    <property type="match status" value="1"/>
</dbReference>
<feature type="domain" description="Transcriptional regulator DauR-like HTH" evidence="2">
    <location>
        <begin position="151"/>
        <end position="211"/>
    </location>
</feature>
<organism evidence="3 4">
    <name type="scientific">Exobacillus caeni</name>
    <dbReference type="NCBI Taxonomy" id="2574798"/>
    <lineage>
        <taxon>Bacteria</taxon>
        <taxon>Bacillati</taxon>
        <taxon>Bacillota</taxon>
        <taxon>Bacilli</taxon>
        <taxon>Bacillales</taxon>
        <taxon>Guptibacillaceae</taxon>
        <taxon>Exobacillus</taxon>
    </lineage>
</organism>
<evidence type="ECO:0000259" key="1">
    <source>
        <dbReference type="Pfam" id="PF08348"/>
    </source>
</evidence>
<evidence type="ECO:0000313" key="3">
    <source>
        <dbReference type="EMBL" id="TLS36509.1"/>
    </source>
</evidence>
<reference evidence="3 4" key="1">
    <citation type="submission" date="2019-04" db="EMBL/GenBank/DDBJ databases">
        <title>Bacillus caeni sp. nov., a bacterium isolated from mangrove sediment.</title>
        <authorList>
            <person name="Huang H."/>
            <person name="Mo K."/>
            <person name="Hu Y."/>
        </authorList>
    </citation>
    <scope>NUCLEOTIDE SEQUENCE [LARGE SCALE GENOMIC DNA]</scope>
    <source>
        <strain evidence="3 4">HB172195</strain>
    </source>
</reference>
<evidence type="ECO:0000259" key="2">
    <source>
        <dbReference type="Pfam" id="PF13309"/>
    </source>
</evidence>
<proteinExistence type="predicted"/>
<dbReference type="AlphaFoldDB" id="A0A5R9F1H5"/>
<comment type="caution">
    <text evidence="3">The sequence shown here is derived from an EMBL/GenBank/DDBJ whole genome shotgun (WGS) entry which is preliminary data.</text>
</comment>
<dbReference type="Proteomes" id="UP000308230">
    <property type="component" value="Unassembled WGS sequence"/>
</dbReference>
<accession>A0A5R9F1H5</accession>
<dbReference type="Pfam" id="PF13309">
    <property type="entry name" value="HTH_22"/>
    <property type="match status" value="1"/>
</dbReference>
<evidence type="ECO:0008006" key="5">
    <source>
        <dbReference type="Google" id="ProtNLM"/>
    </source>
</evidence>
<keyword evidence="4" id="KW-1185">Reference proteome</keyword>
<dbReference type="Pfam" id="PF08348">
    <property type="entry name" value="PAS_6"/>
    <property type="match status" value="1"/>
</dbReference>
<evidence type="ECO:0000313" key="4">
    <source>
        <dbReference type="Proteomes" id="UP000308230"/>
    </source>
</evidence>
<gene>
    <name evidence="3" type="ORF">FCL54_14950</name>
</gene>